<dbReference type="Pfam" id="PF00015">
    <property type="entry name" value="MCPsignal"/>
    <property type="match status" value="1"/>
</dbReference>
<evidence type="ECO:0000313" key="10">
    <source>
        <dbReference type="Proteomes" id="UP001597337"/>
    </source>
</evidence>
<dbReference type="PANTHER" id="PTHR32089:SF119">
    <property type="entry name" value="METHYL-ACCEPTING CHEMOTAXIS PROTEIN CTPL"/>
    <property type="match status" value="1"/>
</dbReference>
<dbReference type="Gene3D" id="1.10.287.950">
    <property type="entry name" value="Methyl-accepting chemotaxis protein"/>
    <property type="match status" value="1"/>
</dbReference>
<comment type="subcellular location">
    <subcellularLocation>
        <location evidence="1">Membrane</location>
        <topology evidence="1">Multi-pass membrane protein</topology>
    </subcellularLocation>
</comment>
<organism evidence="9 10">
    <name type="scientific">Thiorhodococcus fuscus</name>
    <dbReference type="NCBI Taxonomy" id="527200"/>
    <lineage>
        <taxon>Bacteria</taxon>
        <taxon>Pseudomonadati</taxon>
        <taxon>Pseudomonadota</taxon>
        <taxon>Gammaproteobacteria</taxon>
        <taxon>Chromatiales</taxon>
        <taxon>Chromatiaceae</taxon>
        <taxon>Thiorhodococcus</taxon>
    </lineage>
</organism>
<evidence type="ECO:0000259" key="8">
    <source>
        <dbReference type="PROSITE" id="PS50111"/>
    </source>
</evidence>
<evidence type="ECO:0000256" key="2">
    <source>
        <dbReference type="ARBA" id="ARBA00022692"/>
    </source>
</evidence>
<evidence type="ECO:0000256" key="7">
    <source>
        <dbReference type="SAM" id="Phobius"/>
    </source>
</evidence>
<name>A0ABW4Y9E5_9GAMM</name>
<keyword evidence="4 7" id="KW-0472">Membrane</keyword>
<feature type="transmembrane region" description="Helical" evidence="7">
    <location>
        <begin position="20"/>
        <end position="41"/>
    </location>
</feature>
<accession>A0ABW4Y9E5</accession>
<evidence type="ECO:0000256" key="6">
    <source>
        <dbReference type="PROSITE-ProRule" id="PRU00284"/>
    </source>
</evidence>
<reference evidence="10" key="1">
    <citation type="journal article" date="2019" name="Int. J. Syst. Evol. Microbiol.">
        <title>The Global Catalogue of Microorganisms (GCM) 10K type strain sequencing project: providing services to taxonomists for standard genome sequencing and annotation.</title>
        <authorList>
            <consortium name="The Broad Institute Genomics Platform"/>
            <consortium name="The Broad Institute Genome Sequencing Center for Infectious Disease"/>
            <person name="Wu L."/>
            <person name="Ma J."/>
        </authorList>
    </citation>
    <scope>NUCLEOTIDE SEQUENCE [LARGE SCALE GENOMIC DNA]</scope>
    <source>
        <strain evidence="10">KACC 12597</strain>
    </source>
</reference>
<keyword evidence="2 7" id="KW-0812">Transmembrane</keyword>
<feature type="domain" description="Methyl-accepting transducer" evidence="8">
    <location>
        <begin position="133"/>
        <end position="273"/>
    </location>
</feature>
<dbReference type="PANTHER" id="PTHR32089">
    <property type="entry name" value="METHYL-ACCEPTING CHEMOTAXIS PROTEIN MCPB"/>
    <property type="match status" value="1"/>
</dbReference>
<dbReference type="SUPFAM" id="SSF58104">
    <property type="entry name" value="Methyl-accepting chemotaxis protein (MCP) signaling domain"/>
    <property type="match status" value="1"/>
</dbReference>
<evidence type="ECO:0000256" key="3">
    <source>
        <dbReference type="ARBA" id="ARBA00022989"/>
    </source>
</evidence>
<dbReference type="Proteomes" id="UP001597337">
    <property type="component" value="Unassembled WGS sequence"/>
</dbReference>
<evidence type="ECO:0000256" key="4">
    <source>
        <dbReference type="ARBA" id="ARBA00023136"/>
    </source>
</evidence>
<keyword evidence="3 7" id="KW-1133">Transmembrane helix</keyword>
<gene>
    <name evidence="9" type="ORF">ACFSJC_05920</name>
</gene>
<proteinExistence type="predicted"/>
<dbReference type="InterPro" id="IPR004089">
    <property type="entry name" value="MCPsignal_dom"/>
</dbReference>
<comment type="caution">
    <text evidence="9">The sequence shown here is derived from an EMBL/GenBank/DDBJ whole genome shotgun (WGS) entry which is preliminary data.</text>
</comment>
<keyword evidence="5 6" id="KW-0807">Transducer</keyword>
<evidence type="ECO:0000256" key="1">
    <source>
        <dbReference type="ARBA" id="ARBA00004141"/>
    </source>
</evidence>
<dbReference type="SMART" id="SM00283">
    <property type="entry name" value="MA"/>
    <property type="match status" value="1"/>
</dbReference>
<protein>
    <submittedName>
        <fullName evidence="9">Methyl-accepting chemotaxis protein</fullName>
    </submittedName>
</protein>
<evidence type="ECO:0000256" key="5">
    <source>
        <dbReference type="ARBA" id="ARBA00023224"/>
    </source>
</evidence>
<dbReference type="PROSITE" id="PS50111">
    <property type="entry name" value="CHEMOTAXIS_TRANSDUC_2"/>
    <property type="match status" value="1"/>
</dbReference>
<keyword evidence="10" id="KW-1185">Reference proteome</keyword>
<feature type="transmembrane region" description="Helical" evidence="7">
    <location>
        <begin position="61"/>
        <end position="82"/>
    </location>
</feature>
<evidence type="ECO:0000313" key="9">
    <source>
        <dbReference type="EMBL" id="MFD2111373.1"/>
    </source>
</evidence>
<dbReference type="EMBL" id="JBHUHX010000011">
    <property type="protein sequence ID" value="MFD2111373.1"/>
    <property type="molecule type" value="Genomic_DNA"/>
</dbReference>
<sequence length="419" mass="45786">MPIHKQRQAMIDASLEQAKVLRRTMILMTLVGTLVLTTLLYMSHNWLEAHAQDFGVNEALAQAILVGGALLVTNFVAGLVFYRFNIRTNSVMSQTWDACSNNMDQIEGLHQANRQALKLVSVQDQAIGERIDAAVAETESYTLTVIERTTQLNSAATQLLEYLHSSTFHVEGMGRNIENRMDDIAQIAVFVQDLPTKIKADMSAIQAVLDDIRQLEGMATSIKQISKQTNLLALNAAIEAARAGEAGRGFAVVAGEVRALANHAAEAANTIEAGLNQALGAVEHDLQLSLLDGSGEQLAQAISAVESIQRLKDNYEDMRQFYKTLFSVVTHHNTGLANQIADILGLLQYQDVVGQRLGRVRSALERRAGLISAEDVIGSDLADHLKEMFENYLLDESNHAQLTGAPKANDASAPRIELF</sequence>
<dbReference type="RefSeq" id="WP_386024585.1">
    <property type="nucleotide sequence ID" value="NZ_JBHUHX010000011.1"/>
</dbReference>